<evidence type="ECO:0000259" key="3">
    <source>
        <dbReference type="Pfam" id="PF01433"/>
    </source>
</evidence>
<evidence type="ECO:0000313" key="4">
    <source>
        <dbReference type="EMBL" id="WUQ81760.1"/>
    </source>
</evidence>
<keyword evidence="5" id="KW-1185">Reference proteome</keyword>
<keyword evidence="2" id="KW-0732">Signal</keyword>
<sequence length="460" mass="49525">MRRRHGPPALNAVLAVLAVLLSVVAAAPPGHHPTGHHPAGSRTPGDGPRTPAFVTHTVTLRSDATGAAWRGRQRVGFTQVAPEPLSAVYLRLWGNARGGCAAPAVRLTGITGTVAADCTTLKVPLPRPLRQGESGTLDFELSIDVPEGLDRFGRDGAYTILGNALPTLAVLDGDGWHLDPYTRNGESFYSLAADYSVTLDHPSGLLVPATGSAVDAPGGPGRTLSTVTARQVRDFAWAAGPFTRLTGRSADGVRIGVFATPDVTTEEAGRMLELARGAIDAHSARFGAYPYGELAVVLDNAFWFSGMEYPGFVLDRVKPSALVHELAHQWWYGIVGDDQYRAPWLDESFSEYATDLVLGGADEDCAVAARWESEDERLTSPMSHWDAHPDRYEAVVYDHGSCALHELRRLLGEDTMADLLRDYARAHWYGVSTTAAFKAAAQAVSPVDLAAFWREHRIDG</sequence>
<protein>
    <submittedName>
        <fullName evidence="4">M1 family metallopeptidase</fullName>
    </submittedName>
</protein>
<feature type="region of interest" description="Disordered" evidence="1">
    <location>
        <begin position="29"/>
        <end position="50"/>
    </location>
</feature>
<feature type="signal peptide" evidence="2">
    <location>
        <begin position="1"/>
        <end position="27"/>
    </location>
</feature>
<dbReference type="PANTHER" id="PTHR45726">
    <property type="entry name" value="LEUKOTRIENE A-4 HYDROLASE"/>
    <property type="match status" value="1"/>
</dbReference>
<reference evidence="4" key="1">
    <citation type="submission" date="2022-10" db="EMBL/GenBank/DDBJ databases">
        <title>The complete genomes of actinobacterial strains from the NBC collection.</title>
        <authorList>
            <person name="Joergensen T.S."/>
            <person name="Alvarez Arevalo M."/>
            <person name="Sterndorff E.B."/>
            <person name="Faurdal D."/>
            <person name="Vuksanovic O."/>
            <person name="Mourched A.-S."/>
            <person name="Charusanti P."/>
            <person name="Shaw S."/>
            <person name="Blin K."/>
            <person name="Weber T."/>
        </authorList>
    </citation>
    <scope>NUCLEOTIDE SEQUENCE</scope>
    <source>
        <strain evidence="4">NBC_00222</strain>
    </source>
</reference>
<dbReference type="EMBL" id="CP108110">
    <property type="protein sequence ID" value="WUQ81760.1"/>
    <property type="molecule type" value="Genomic_DNA"/>
</dbReference>
<dbReference type="SUPFAM" id="SSF55486">
    <property type="entry name" value="Metalloproteases ('zincins'), catalytic domain"/>
    <property type="match status" value="1"/>
</dbReference>
<dbReference type="CDD" id="cd09604">
    <property type="entry name" value="M1_APN_like"/>
    <property type="match status" value="1"/>
</dbReference>
<dbReference type="Gene3D" id="1.10.390.10">
    <property type="entry name" value="Neutral Protease Domain 2"/>
    <property type="match status" value="1"/>
</dbReference>
<evidence type="ECO:0000256" key="2">
    <source>
        <dbReference type="SAM" id="SignalP"/>
    </source>
</evidence>
<dbReference type="InterPro" id="IPR034015">
    <property type="entry name" value="M1_LTA4H"/>
</dbReference>
<evidence type="ECO:0000256" key="1">
    <source>
        <dbReference type="SAM" id="MobiDB-lite"/>
    </source>
</evidence>
<gene>
    <name evidence="4" type="ORF">OHA16_01510</name>
</gene>
<dbReference type="InterPro" id="IPR027268">
    <property type="entry name" value="Peptidase_M4/M1_CTD_sf"/>
</dbReference>
<dbReference type="PANTHER" id="PTHR45726:SF3">
    <property type="entry name" value="LEUKOTRIENE A-4 HYDROLASE"/>
    <property type="match status" value="1"/>
</dbReference>
<accession>A0ABZ1TS30</accession>
<organism evidence="4 5">
    <name type="scientific">Kitasatospora purpeofusca</name>
    <dbReference type="NCBI Taxonomy" id="67352"/>
    <lineage>
        <taxon>Bacteria</taxon>
        <taxon>Bacillati</taxon>
        <taxon>Actinomycetota</taxon>
        <taxon>Actinomycetes</taxon>
        <taxon>Kitasatosporales</taxon>
        <taxon>Streptomycetaceae</taxon>
        <taxon>Kitasatospora</taxon>
    </lineage>
</organism>
<dbReference type="InterPro" id="IPR014782">
    <property type="entry name" value="Peptidase_M1_dom"/>
</dbReference>
<name>A0ABZ1TS30_9ACTN</name>
<dbReference type="Proteomes" id="UP001432222">
    <property type="component" value="Chromosome"/>
</dbReference>
<dbReference type="RefSeq" id="WP_328952835.1">
    <property type="nucleotide sequence ID" value="NZ_CP108110.1"/>
</dbReference>
<evidence type="ECO:0000313" key="5">
    <source>
        <dbReference type="Proteomes" id="UP001432222"/>
    </source>
</evidence>
<feature type="chain" id="PRO_5045899124" evidence="2">
    <location>
        <begin position="28"/>
        <end position="460"/>
    </location>
</feature>
<feature type="domain" description="Peptidase M1 membrane alanine aminopeptidase" evidence="3">
    <location>
        <begin position="322"/>
        <end position="454"/>
    </location>
</feature>
<dbReference type="Pfam" id="PF01433">
    <property type="entry name" value="Peptidase_M1"/>
    <property type="match status" value="1"/>
</dbReference>
<proteinExistence type="predicted"/>